<organism evidence="2 3">
    <name type="scientific">Marinicauda pacifica</name>
    <dbReference type="NCBI Taxonomy" id="1133559"/>
    <lineage>
        <taxon>Bacteria</taxon>
        <taxon>Pseudomonadati</taxon>
        <taxon>Pseudomonadota</taxon>
        <taxon>Alphaproteobacteria</taxon>
        <taxon>Maricaulales</taxon>
        <taxon>Maricaulaceae</taxon>
        <taxon>Marinicauda</taxon>
    </lineage>
</organism>
<sequence>MSKLPTDPNLEARARAAGATGFPAPETIYTRDHRVMCDGGGGALGHPRVYYEMGDDGFVECGYCDRRFILEAGPADER</sequence>
<dbReference type="GO" id="GO:0008270">
    <property type="term" value="F:zinc ion binding"/>
    <property type="evidence" value="ECO:0007669"/>
    <property type="project" value="UniProtKB-KW"/>
</dbReference>
<evidence type="ECO:0000259" key="1">
    <source>
        <dbReference type="Pfam" id="PF10276"/>
    </source>
</evidence>
<dbReference type="RefSeq" id="WP_135944923.1">
    <property type="nucleotide sequence ID" value="NZ_BMEI01000002.1"/>
</dbReference>
<comment type="caution">
    <text evidence="2">The sequence shown here is derived from an EMBL/GenBank/DDBJ whole genome shotgun (WGS) entry which is preliminary data.</text>
</comment>
<dbReference type="Gene3D" id="2.60.260.40">
    <property type="entry name" value="q5lls5 like domains"/>
    <property type="match status" value="1"/>
</dbReference>
<dbReference type="Proteomes" id="UP000305451">
    <property type="component" value="Unassembled WGS sequence"/>
</dbReference>
<dbReference type="AlphaFoldDB" id="A0A4S2HB80"/>
<reference evidence="2 3" key="1">
    <citation type="journal article" date="2013" name="Int. J. Syst. Evol. Microbiol.">
        <title>Marinicauda pacifica gen. nov., sp. nov., a prosthecate alphaproteobacterium of the family Hyphomonadaceae isolated from deep seawater.</title>
        <authorList>
            <person name="Zhang X.Y."/>
            <person name="Li G.W."/>
            <person name="Wang C.S."/>
            <person name="Zhang Y.J."/>
            <person name="Xu X.W."/>
            <person name="Li H."/>
            <person name="Liu A."/>
            <person name="Liu C."/>
            <person name="Xie B.B."/>
            <person name="Qin Q.L."/>
            <person name="Xu Z."/>
            <person name="Chen X.L."/>
            <person name="Zhou B.C."/>
            <person name="Zhang Y.Z."/>
        </authorList>
    </citation>
    <scope>NUCLEOTIDE SEQUENCE [LARGE SCALE GENOMIC DNA]</scope>
    <source>
        <strain evidence="2 3">P-1 km-3</strain>
    </source>
</reference>
<gene>
    <name evidence="2" type="ORF">E5162_09100</name>
</gene>
<accession>A0A4S2HB80</accession>
<protein>
    <submittedName>
        <fullName evidence="2">Zinc-finger domain-containing protein</fullName>
    </submittedName>
</protein>
<proteinExistence type="predicted"/>
<keyword evidence="3" id="KW-1185">Reference proteome</keyword>
<evidence type="ECO:0000313" key="3">
    <source>
        <dbReference type="Proteomes" id="UP000305451"/>
    </source>
</evidence>
<dbReference type="Pfam" id="PF10276">
    <property type="entry name" value="zf-CHCC"/>
    <property type="match status" value="1"/>
</dbReference>
<dbReference type="OrthoDB" id="7391570at2"/>
<keyword evidence="2" id="KW-0479">Metal-binding</keyword>
<name>A0A4S2HB80_9PROT</name>
<dbReference type="InterPro" id="IPR019401">
    <property type="entry name" value="Znf_CHCC"/>
</dbReference>
<feature type="domain" description="Zinc finger CHCC-type" evidence="1">
    <location>
        <begin position="33"/>
        <end position="68"/>
    </location>
</feature>
<keyword evidence="2" id="KW-0862">Zinc</keyword>
<keyword evidence="2" id="KW-0863">Zinc-finger</keyword>
<dbReference type="EMBL" id="SRXV01000002">
    <property type="protein sequence ID" value="TGY93205.1"/>
    <property type="molecule type" value="Genomic_DNA"/>
</dbReference>
<evidence type="ECO:0000313" key="2">
    <source>
        <dbReference type="EMBL" id="TGY93205.1"/>
    </source>
</evidence>